<proteinExistence type="predicted"/>
<protein>
    <recommendedName>
        <fullName evidence="4">PH domain-containing protein</fullName>
    </recommendedName>
</protein>
<organism evidence="2 3">
    <name type="scientific">Pelagerythrobacter marensis</name>
    <dbReference type="NCBI Taxonomy" id="543877"/>
    <lineage>
        <taxon>Bacteria</taxon>
        <taxon>Pseudomonadati</taxon>
        <taxon>Pseudomonadota</taxon>
        <taxon>Alphaproteobacteria</taxon>
        <taxon>Sphingomonadales</taxon>
        <taxon>Erythrobacteraceae</taxon>
        <taxon>Pelagerythrobacter</taxon>
    </lineage>
</organism>
<sequence>MTASIAPDGFRSIFLTHGRTAVLLAPFAVILGGRIFSHGEWAVENPLLYAALFLWLVCDTIGLAMIVRAPRHRPGAGFIVKAAALACLIVPLVSAEPVRNALLDVSTLSAAMALTVLAFCGWQAMAALAAYRAAQGSGAQRMGAAAGAILPQGLLRVVRREVEMLAIALFAWNRTPHCPDDAESFACHAYAVPVIAALAVLQVLEIAIVHFVLIHLNTLAAWILFALGAWGLVFVVALLKSLRLRPVLLLPSGVLVRSGFVVEMFVPYAAIARVEGGWAGCKPEGKGVLDLSILSTPNAVLRLARPVARETMFGATRPVTTIGLRLDEPAAFLTALRARTG</sequence>
<feature type="transmembrane region" description="Helical" evidence="1">
    <location>
        <begin position="78"/>
        <end position="95"/>
    </location>
</feature>
<dbReference type="RefSeq" id="WP_338446300.1">
    <property type="nucleotide sequence ID" value="NZ_CP144918.1"/>
</dbReference>
<feature type="transmembrane region" description="Helical" evidence="1">
    <location>
        <begin position="219"/>
        <end position="239"/>
    </location>
</feature>
<keyword evidence="1" id="KW-1133">Transmembrane helix</keyword>
<feature type="transmembrane region" description="Helical" evidence="1">
    <location>
        <begin position="107"/>
        <end position="131"/>
    </location>
</feature>
<feature type="transmembrane region" description="Helical" evidence="1">
    <location>
        <begin position="190"/>
        <end position="213"/>
    </location>
</feature>
<evidence type="ECO:0008006" key="4">
    <source>
        <dbReference type="Google" id="ProtNLM"/>
    </source>
</evidence>
<evidence type="ECO:0000313" key="2">
    <source>
        <dbReference type="EMBL" id="WWA47410.1"/>
    </source>
</evidence>
<gene>
    <name evidence="2" type="ORF">V5F89_00410</name>
</gene>
<dbReference type="EMBL" id="CP144918">
    <property type="protein sequence ID" value="WWA47410.1"/>
    <property type="molecule type" value="Genomic_DNA"/>
</dbReference>
<feature type="transmembrane region" description="Helical" evidence="1">
    <location>
        <begin position="47"/>
        <end position="66"/>
    </location>
</feature>
<keyword evidence="1" id="KW-0812">Transmembrane</keyword>
<dbReference type="Proteomes" id="UP001335183">
    <property type="component" value="Chromosome"/>
</dbReference>
<keyword evidence="3" id="KW-1185">Reference proteome</keyword>
<accession>A0ABZ2D2Z2</accession>
<evidence type="ECO:0000256" key="1">
    <source>
        <dbReference type="SAM" id="Phobius"/>
    </source>
</evidence>
<evidence type="ECO:0000313" key="3">
    <source>
        <dbReference type="Proteomes" id="UP001335183"/>
    </source>
</evidence>
<keyword evidence="1" id="KW-0472">Membrane</keyword>
<name>A0ABZ2D2Z2_9SPHN</name>
<reference evidence="2 3" key="1">
    <citation type="submission" date="2024-02" db="EMBL/GenBank/DDBJ databases">
        <title>The whole genome sequence of five bacterial samples isolated from Abu Dhabi Sabkha-shore region.</title>
        <authorList>
            <person name="Sudalaimuthuasari N."/>
            <person name="Sarfraz B."/>
            <person name="Tuyisabe J.D."/>
            <person name="Mugisha Ntwali L.D.M."/>
            <person name="Ali A.I.A.A."/>
            <person name="Almansoori S.Z.A."/>
            <person name="Alajami H.S.A."/>
            <person name="Almeqbaali A.A.S."/>
            <person name="Kundu B."/>
            <person name="Saeed E.E."/>
            <person name="Sukumarinath V."/>
            <person name="Mishra A.K."/>
            <person name="Hazzouri K.M."/>
            <person name="Almaskari R."/>
            <person name="Sharma A.K."/>
            <person name="Amiri K.M.A."/>
        </authorList>
    </citation>
    <scope>NUCLEOTIDE SEQUENCE [LARGE SCALE GENOMIC DNA]</scope>
    <source>
        <strain evidence="3">kcgeb_sd</strain>
    </source>
</reference>
<feature type="transmembrane region" description="Helical" evidence="1">
    <location>
        <begin position="12"/>
        <end position="35"/>
    </location>
</feature>